<dbReference type="InterPro" id="IPR002347">
    <property type="entry name" value="SDR_fam"/>
</dbReference>
<accession>A0A7W9ELI3</accession>
<keyword evidence="3" id="KW-0560">Oxidoreductase</keyword>
<evidence type="ECO:0000313" key="6">
    <source>
        <dbReference type="Proteomes" id="UP000555546"/>
    </source>
</evidence>
<dbReference type="PRINTS" id="PR00081">
    <property type="entry name" value="GDHRDH"/>
</dbReference>
<dbReference type="AlphaFoldDB" id="A0A7W9ELI3"/>
<protein>
    <submittedName>
        <fullName evidence="5">NAD(P)-dependent dehydrogenase (Short-subunit alcohol dehydrogenase family)</fullName>
    </submittedName>
</protein>
<dbReference type="PROSITE" id="PS00061">
    <property type="entry name" value="ADH_SHORT"/>
    <property type="match status" value="1"/>
</dbReference>
<dbReference type="SUPFAM" id="SSF51735">
    <property type="entry name" value="NAD(P)-binding Rossmann-fold domains"/>
    <property type="match status" value="1"/>
</dbReference>
<dbReference type="PRINTS" id="PR00080">
    <property type="entry name" value="SDRFAMILY"/>
</dbReference>
<evidence type="ECO:0000256" key="1">
    <source>
        <dbReference type="ARBA" id="ARBA00006484"/>
    </source>
</evidence>
<evidence type="ECO:0000313" key="5">
    <source>
        <dbReference type="EMBL" id="MBB5701055.1"/>
    </source>
</evidence>
<reference evidence="5 6" key="1">
    <citation type="submission" date="2020-08" db="EMBL/GenBank/DDBJ databases">
        <title>Genomic Encyclopedia of Type Strains, Phase IV (KMG-IV): sequencing the most valuable type-strain genomes for metagenomic binning, comparative biology and taxonomic classification.</title>
        <authorList>
            <person name="Goeker M."/>
        </authorList>
    </citation>
    <scope>NUCLEOTIDE SEQUENCE [LARGE SCALE GENOMIC DNA]</scope>
    <source>
        <strain evidence="5 6">DSM 26944</strain>
    </source>
</reference>
<dbReference type="Gene3D" id="3.40.50.720">
    <property type="entry name" value="NAD(P)-binding Rossmann-like Domain"/>
    <property type="match status" value="1"/>
</dbReference>
<sequence>MTENSRIALVTGANQGIGLQIATDLAASGLTVLLASRNLDRGKTAAQTVEGDVHLIQLDVTDEASIRAAVAQVEQQFGRLDILINNAAISRANGPESETMHDYIQRSRATLISVDEVRTIWETNVFGVLAVTQAFVPLLRKSEAARIVNVSSSLGSLTINSTPNPYRATFNPGYGASKTALNAITLAFAIDLEAEGIKVNAVTPGFTSTALTNYEGTETVQQGAAEAVRVALGSEGPTGTFTGSVNETYPW</sequence>
<keyword evidence="6" id="KW-1185">Reference proteome</keyword>
<evidence type="ECO:0000256" key="4">
    <source>
        <dbReference type="RuleBase" id="RU000363"/>
    </source>
</evidence>
<dbReference type="Proteomes" id="UP000555546">
    <property type="component" value="Unassembled WGS sequence"/>
</dbReference>
<gene>
    <name evidence="5" type="ORF">FHS76_000904</name>
</gene>
<dbReference type="PANTHER" id="PTHR43490">
    <property type="entry name" value="(+)-NEOMENTHOL DEHYDROGENASE"/>
    <property type="match status" value="1"/>
</dbReference>
<name>A0A7W9ELI3_9HYPH</name>
<dbReference type="GO" id="GO:0016491">
    <property type="term" value="F:oxidoreductase activity"/>
    <property type="evidence" value="ECO:0007669"/>
    <property type="project" value="UniProtKB-KW"/>
</dbReference>
<comment type="caution">
    <text evidence="5">The sequence shown here is derived from an EMBL/GenBank/DDBJ whole genome shotgun (WGS) entry which is preliminary data.</text>
</comment>
<dbReference type="RefSeq" id="WP_183648634.1">
    <property type="nucleotide sequence ID" value="NZ_JACIJG010000003.1"/>
</dbReference>
<keyword evidence="2" id="KW-0521">NADP</keyword>
<comment type="similarity">
    <text evidence="1 4">Belongs to the short-chain dehydrogenases/reductases (SDR) family.</text>
</comment>
<dbReference type="PANTHER" id="PTHR43490:SF99">
    <property type="entry name" value="SHORT-CHAIN DEHYDROGENASE_REDUCTASE"/>
    <property type="match status" value="1"/>
</dbReference>
<dbReference type="Pfam" id="PF00106">
    <property type="entry name" value="adh_short"/>
    <property type="match status" value="1"/>
</dbReference>
<organism evidence="5 6">
    <name type="scientific">Brucella daejeonensis</name>
    <dbReference type="NCBI Taxonomy" id="659015"/>
    <lineage>
        <taxon>Bacteria</taxon>
        <taxon>Pseudomonadati</taxon>
        <taxon>Pseudomonadota</taxon>
        <taxon>Alphaproteobacteria</taxon>
        <taxon>Hyphomicrobiales</taxon>
        <taxon>Brucellaceae</taxon>
        <taxon>Brucella/Ochrobactrum group</taxon>
        <taxon>Brucella</taxon>
    </lineage>
</organism>
<dbReference type="EMBL" id="JACIJG010000003">
    <property type="protein sequence ID" value="MBB5701055.1"/>
    <property type="molecule type" value="Genomic_DNA"/>
</dbReference>
<evidence type="ECO:0000256" key="2">
    <source>
        <dbReference type="ARBA" id="ARBA00022857"/>
    </source>
</evidence>
<evidence type="ECO:0000256" key="3">
    <source>
        <dbReference type="ARBA" id="ARBA00023002"/>
    </source>
</evidence>
<dbReference type="InterPro" id="IPR036291">
    <property type="entry name" value="NAD(P)-bd_dom_sf"/>
</dbReference>
<proteinExistence type="inferred from homology"/>
<dbReference type="InterPro" id="IPR020904">
    <property type="entry name" value="Sc_DH/Rdtase_CS"/>
</dbReference>